<feature type="non-terminal residue" evidence="2">
    <location>
        <position position="1"/>
    </location>
</feature>
<feature type="region of interest" description="Disordered" evidence="1">
    <location>
        <begin position="83"/>
        <end position="111"/>
    </location>
</feature>
<dbReference type="AlphaFoldDB" id="A0A8J2PTS0"/>
<dbReference type="Proteomes" id="UP000708208">
    <property type="component" value="Unassembled WGS sequence"/>
</dbReference>
<proteinExistence type="predicted"/>
<keyword evidence="3" id="KW-1185">Reference proteome</keyword>
<evidence type="ECO:0000313" key="3">
    <source>
        <dbReference type="Proteomes" id="UP000708208"/>
    </source>
</evidence>
<reference evidence="2" key="1">
    <citation type="submission" date="2021-06" db="EMBL/GenBank/DDBJ databases">
        <authorList>
            <person name="Hodson N. C."/>
            <person name="Mongue J. A."/>
            <person name="Jaron S. K."/>
        </authorList>
    </citation>
    <scope>NUCLEOTIDE SEQUENCE</scope>
</reference>
<accession>A0A8J2PTS0</accession>
<feature type="compositionally biased region" description="Low complexity" evidence="1">
    <location>
        <begin position="83"/>
        <end position="96"/>
    </location>
</feature>
<feature type="non-terminal residue" evidence="2">
    <location>
        <position position="197"/>
    </location>
</feature>
<name>A0A8J2PTS0_9HEXA</name>
<evidence type="ECO:0000313" key="2">
    <source>
        <dbReference type="EMBL" id="CAG7827591.1"/>
    </source>
</evidence>
<evidence type="ECO:0000256" key="1">
    <source>
        <dbReference type="SAM" id="MobiDB-lite"/>
    </source>
</evidence>
<comment type="caution">
    <text evidence="2">The sequence shown here is derived from an EMBL/GenBank/DDBJ whole genome shotgun (WGS) entry which is preliminary data.</text>
</comment>
<organism evidence="2 3">
    <name type="scientific">Allacma fusca</name>
    <dbReference type="NCBI Taxonomy" id="39272"/>
    <lineage>
        <taxon>Eukaryota</taxon>
        <taxon>Metazoa</taxon>
        <taxon>Ecdysozoa</taxon>
        <taxon>Arthropoda</taxon>
        <taxon>Hexapoda</taxon>
        <taxon>Collembola</taxon>
        <taxon>Symphypleona</taxon>
        <taxon>Sminthuridae</taxon>
        <taxon>Allacma</taxon>
    </lineage>
</organism>
<dbReference type="EMBL" id="CAJVCH010544072">
    <property type="protein sequence ID" value="CAG7827591.1"/>
    <property type="molecule type" value="Genomic_DNA"/>
</dbReference>
<protein>
    <submittedName>
        <fullName evidence="2">Uncharacterized protein</fullName>
    </submittedName>
</protein>
<sequence length="197" mass="20810">IVSTTTPEPKTTHSTTPATTKPTAATTAITVTSPITTTPVPVYVPEAPVMSKPISVTANELPAPTSKATSEAAPIIPTIETVPTKPTTETVPTKATNPETTSTTKAPPLPPKLETISMESVHSVSASPNVSNATTNPCTQCGVMETENSFIVPKPPENKPPEPSPLPWEPELDDKVMFPAVGFNRQCRSYFDCGFQV</sequence>
<feature type="region of interest" description="Disordered" evidence="1">
    <location>
        <begin position="1"/>
        <end position="30"/>
    </location>
</feature>
<gene>
    <name evidence="2" type="ORF">AFUS01_LOCUS37569</name>
</gene>
<feature type="region of interest" description="Disordered" evidence="1">
    <location>
        <begin position="152"/>
        <end position="171"/>
    </location>
</feature>